<dbReference type="KEGG" id="bdm:EQG53_12240"/>
<dbReference type="PANTHER" id="PTHR23028">
    <property type="entry name" value="ACETYLTRANSFERASE"/>
    <property type="match status" value="1"/>
</dbReference>
<feature type="transmembrane region" description="Helical" evidence="1">
    <location>
        <begin position="122"/>
        <end position="138"/>
    </location>
</feature>
<evidence type="ECO:0000313" key="8">
    <source>
        <dbReference type="Proteomes" id="UP000596117"/>
    </source>
</evidence>
<dbReference type="AlphaFoldDB" id="A0A410NYS8"/>
<dbReference type="EMBL" id="CP035093">
    <property type="protein sequence ID" value="QAT15090.1"/>
    <property type="molecule type" value="Genomic_DNA"/>
</dbReference>
<dbReference type="Pfam" id="PF01757">
    <property type="entry name" value="Acyl_transf_3"/>
    <property type="match status" value="1"/>
</dbReference>
<gene>
    <name evidence="3" type="ORF">EQG53_12240</name>
    <name evidence="4" type="ORF">EQG53_12390</name>
    <name evidence="5" type="ORF">I6H83_10060</name>
    <name evidence="6" type="ORF">I6H83_10215</name>
</gene>
<reference evidence="5 8" key="2">
    <citation type="submission" date="2020-12" db="EMBL/GenBank/DDBJ databases">
        <title>FDA dAtabase for Regulatory Grade micrObial Sequences (FDA-ARGOS): Supporting development and validation of Infectious Disease Dx tests.</title>
        <authorList>
            <person name="Kerrigan L."/>
            <person name="Long C."/>
            <person name="Tallon L."/>
            <person name="Sadzewicz L."/>
            <person name="Zhao X."/>
            <person name="Boylan J."/>
            <person name="Ott S."/>
            <person name="Bowen H."/>
            <person name="Vavikolanu K."/>
            <person name="Mehta A."/>
            <person name="Aluvathingal J."/>
            <person name="Nadendla S."/>
            <person name="Yan Y."/>
            <person name="Sichtig H."/>
        </authorList>
    </citation>
    <scope>NUCLEOTIDE SEQUENCE [LARGE SCALE GENOMIC DNA]</scope>
    <source>
        <strain evidence="5 8">FDAARGOS_1026</strain>
    </source>
</reference>
<dbReference type="EMBL" id="CP066026">
    <property type="protein sequence ID" value="QQB87528.1"/>
    <property type="molecule type" value="Genomic_DNA"/>
</dbReference>
<dbReference type="EMBL" id="CP066026">
    <property type="protein sequence ID" value="QQB87554.1"/>
    <property type="molecule type" value="Genomic_DNA"/>
</dbReference>
<proteinExistence type="predicted"/>
<feature type="transmembrane region" description="Helical" evidence="1">
    <location>
        <begin position="177"/>
        <end position="198"/>
    </location>
</feature>
<feature type="transmembrane region" description="Helical" evidence="1">
    <location>
        <begin position="93"/>
        <end position="115"/>
    </location>
</feature>
<feature type="transmembrane region" description="Helical" evidence="1">
    <location>
        <begin position="23"/>
        <end position="43"/>
    </location>
</feature>
<dbReference type="InterPro" id="IPR050879">
    <property type="entry name" value="Acyltransferase_3"/>
</dbReference>
<dbReference type="GO" id="GO:0000271">
    <property type="term" value="P:polysaccharide biosynthetic process"/>
    <property type="evidence" value="ECO:0007669"/>
    <property type="project" value="TreeGrafter"/>
</dbReference>
<feature type="transmembrane region" description="Helical" evidence="1">
    <location>
        <begin position="332"/>
        <end position="350"/>
    </location>
</feature>
<dbReference type="KEGG" id="bdm:EQG53_12390"/>
<keyword evidence="4" id="KW-0012">Acyltransferase</keyword>
<evidence type="ECO:0000313" key="7">
    <source>
        <dbReference type="Proteomes" id="UP000287388"/>
    </source>
</evidence>
<keyword evidence="1" id="KW-0472">Membrane</keyword>
<feature type="domain" description="Acyltransferase 3" evidence="2">
    <location>
        <begin position="23"/>
        <end position="346"/>
    </location>
</feature>
<evidence type="ECO:0000313" key="6">
    <source>
        <dbReference type="EMBL" id="QQB87554.1"/>
    </source>
</evidence>
<accession>A0A410NYS8</accession>
<feature type="transmembrane region" description="Helical" evidence="1">
    <location>
        <begin position="150"/>
        <end position="170"/>
    </location>
</feature>
<evidence type="ECO:0000256" key="1">
    <source>
        <dbReference type="SAM" id="Phobius"/>
    </source>
</evidence>
<evidence type="ECO:0000313" key="3">
    <source>
        <dbReference type="EMBL" id="QAT15067.1"/>
    </source>
</evidence>
<dbReference type="InterPro" id="IPR002656">
    <property type="entry name" value="Acyl_transf_3_dom"/>
</dbReference>
<evidence type="ECO:0000313" key="4">
    <source>
        <dbReference type="EMBL" id="QAT15090.1"/>
    </source>
</evidence>
<feature type="transmembrane region" description="Helical" evidence="1">
    <location>
        <begin position="261"/>
        <end position="278"/>
    </location>
</feature>
<dbReference type="Proteomes" id="UP000287388">
    <property type="component" value="Chromosome"/>
</dbReference>
<feature type="transmembrane region" description="Helical" evidence="1">
    <location>
        <begin position="210"/>
        <end position="227"/>
    </location>
</feature>
<evidence type="ECO:0000259" key="2">
    <source>
        <dbReference type="Pfam" id="PF01757"/>
    </source>
</evidence>
<dbReference type="Proteomes" id="UP000596117">
    <property type="component" value="Chromosome"/>
</dbReference>
<feature type="transmembrane region" description="Helical" evidence="1">
    <location>
        <begin position="239"/>
        <end position="255"/>
    </location>
</feature>
<evidence type="ECO:0000313" key="5">
    <source>
        <dbReference type="EMBL" id="QQB87528.1"/>
    </source>
</evidence>
<feature type="transmembrane region" description="Helical" evidence="1">
    <location>
        <begin position="290"/>
        <end position="312"/>
    </location>
</feature>
<protein>
    <submittedName>
        <fullName evidence="4">Acyltransferase</fullName>
    </submittedName>
</protein>
<dbReference type="EMBL" id="CP035093">
    <property type="protein sequence ID" value="QAT15067.1"/>
    <property type="molecule type" value="Genomic_DNA"/>
</dbReference>
<dbReference type="GO" id="GO:0016747">
    <property type="term" value="F:acyltransferase activity, transferring groups other than amino-acyl groups"/>
    <property type="evidence" value="ECO:0007669"/>
    <property type="project" value="InterPro"/>
</dbReference>
<keyword evidence="1" id="KW-1133">Transmembrane helix</keyword>
<keyword evidence="1" id="KW-0812">Transmembrane</keyword>
<keyword evidence="4" id="KW-0808">Transferase</keyword>
<reference evidence="4 7" key="1">
    <citation type="submission" date="2019-01" db="EMBL/GenBank/DDBJ databases">
        <title>Brevundimonas diminuta Genome sequencing and assembly.</title>
        <authorList>
            <person name="Chen H."/>
        </authorList>
    </citation>
    <scope>NUCLEOTIDE SEQUENCE [LARGE SCALE GENOMIC DNA]</scope>
    <source>
        <strain evidence="4">ATCC</strain>
        <strain evidence="7">ATCC(B) 19146</strain>
    </source>
</reference>
<keyword evidence="8" id="KW-1185">Reference proteome</keyword>
<dbReference type="RefSeq" id="WP_128720081.1">
    <property type="nucleotide sequence ID" value="NZ_BJNC01000042.1"/>
</dbReference>
<dbReference type="GO" id="GO:0016020">
    <property type="term" value="C:membrane"/>
    <property type="evidence" value="ECO:0007669"/>
    <property type="project" value="TreeGrafter"/>
</dbReference>
<feature type="transmembrane region" description="Helical" evidence="1">
    <location>
        <begin position="55"/>
        <end position="73"/>
    </location>
</feature>
<name>A0A410NYS8_BREDI</name>
<sequence length="385" mass="42894">MSTPVSPSGRHPFPPVIEPLTSVRFFLALGVVLFHYQLAWTLPPEASGLLNRARLGVDVFFILSGFILTHVYLQGEAAPRFGPFIVARFARIYPAHLFILLAMLAMVLAADFIGIALQGGRFNVPDFLMTLFLVQAWFPNQDAEWNGPSWSLSAEWFAYLIFPAYAWIALRLRHRPWLIIGLAILMFVVLDAAYRVVFGPVLPRAEGSMGILRILPEFLYGIGLYYLGQGIRVSQRASLVLTAGSSALLLLAMQYPLDDRIIVLLAGPFLLALALLAKSGARTFLSARPWLFAGEASFALYMVHIPVLMVWRNAAEKLHGLPSNYRMSPWELALLLALSLAVAAFVHVAVERPGRRIIRRLFARTNPTPRPEPGRFVHNDQGEPL</sequence>
<dbReference type="PANTHER" id="PTHR23028:SF131">
    <property type="entry name" value="BLR2367 PROTEIN"/>
    <property type="match status" value="1"/>
</dbReference>
<organism evidence="4 7">
    <name type="scientific">Brevundimonas diminuta</name>
    <name type="common">Pseudomonas diminuta</name>
    <dbReference type="NCBI Taxonomy" id="293"/>
    <lineage>
        <taxon>Bacteria</taxon>
        <taxon>Pseudomonadati</taxon>
        <taxon>Pseudomonadota</taxon>
        <taxon>Alphaproteobacteria</taxon>
        <taxon>Caulobacterales</taxon>
        <taxon>Caulobacteraceae</taxon>
        <taxon>Brevundimonas</taxon>
    </lineage>
</organism>